<evidence type="ECO:0000313" key="2">
    <source>
        <dbReference type="EMBL" id="MCF5064391.1"/>
    </source>
</evidence>
<evidence type="ECO:0000256" key="1">
    <source>
        <dbReference type="SAM" id="SignalP"/>
    </source>
</evidence>
<reference evidence="2" key="1">
    <citation type="submission" date="2019-11" db="EMBL/GenBank/DDBJ databases">
        <title>Epiphytic Pseudomonas syringae from cherry orchards.</title>
        <authorList>
            <person name="Hulin M.T."/>
        </authorList>
    </citation>
    <scope>NUCLEOTIDE SEQUENCE</scope>
    <source>
        <strain evidence="2">PA-6-9A</strain>
    </source>
</reference>
<dbReference type="Pfam" id="PF13211">
    <property type="entry name" value="DUF4019"/>
    <property type="match status" value="1"/>
</dbReference>
<comment type="caution">
    <text evidence="2">The sequence shown here is derived from an EMBL/GenBank/DDBJ whole genome shotgun (WGS) entry which is preliminary data.</text>
</comment>
<evidence type="ECO:0000313" key="3">
    <source>
        <dbReference type="Proteomes" id="UP000814207"/>
    </source>
</evidence>
<proteinExistence type="predicted"/>
<dbReference type="AlphaFoldDB" id="A0A9Q3ZY50"/>
<feature type="chain" id="PRO_5040280498" evidence="1">
    <location>
        <begin position="16"/>
        <end position="163"/>
    </location>
</feature>
<dbReference type="PROSITE" id="PS51257">
    <property type="entry name" value="PROKAR_LIPOPROTEIN"/>
    <property type="match status" value="1"/>
</dbReference>
<gene>
    <name evidence="2" type="ORF">GIW73_15765</name>
</gene>
<organism evidence="2 3">
    <name type="scientific">Pseudomonas syringae</name>
    <dbReference type="NCBI Taxonomy" id="317"/>
    <lineage>
        <taxon>Bacteria</taxon>
        <taxon>Pseudomonadati</taxon>
        <taxon>Pseudomonadota</taxon>
        <taxon>Gammaproteobacteria</taxon>
        <taxon>Pseudomonadales</taxon>
        <taxon>Pseudomonadaceae</taxon>
        <taxon>Pseudomonas</taxon>
    </lineage>
</organism>
<feature type="signal peptide" evidence="1">
    <location>
        <begin position="1"/>
        <end position="15"/>
    </location>
</feature>
<dbReference type="EMBL" id="WKEU01000067">
    <property type="protein sequence ID" value="MCF5064391.1"/>
    <property type="molecule type" value="Genomic_DNA"/>
</dbReference>
<sequence length="163" mass="17976">MKRLIVMLCCGILMAGCDVSFNKAPPKPVTLTDPGTPEHQQRVFEAAGRFIHLLDEGKVDETWTLLSPVFKAMTSEFVWSNAVKGLRLGLGTLKEHGPVSMGFTDQMPDAPAGRYAVVEFPSTYAVTSVKEKVVLREDGNQWLVAGYYVNKTVVWGDSAKEVR</sequence>
<protein>
    <submittedName>
        <fullName evidence="2">DUF4019 domain-containing protein</fullName>
    </submittedName>
</protein>
<accession>A0A9Q3ZY50</accession>
<keyword evidence="1" id="KW-0732">Signal</keyword>
<dbReference type="InterPro" id="IPR025091">
    <property type="entry name" value="DUF4019"/>
</dbReference>
<name>A0A9Q3ZY50_PSESX</name>
<dbReference type="Proteomes" id="UP000814207">
    <property type="component" value="Unassembled WGS sequence"/>
</dbReference>